<dbReference type="Pfam" id="PF00326">
    <property type="entry name" value="Peptidase_S9"/>
    <property type="match status" value="1"/>
</dbReference>
<dbReference type="EMBL" id="FNUG01000001">
    <property type="protein sequence ID" value="SEE57373.1"/>
    <property type="molecule type" value="Genomic_DNA"/>
</dbReference>
<evidence type="ECO:0000259" key="3">
    <source>
        <dbReference type="Pfam" id="PF00930"/>
    </source>
</evidence>
<dbReference type="PANTHER" id="PTHR11731">
    <property type="entry name" value="PROTEASE FAMILY S9B,C DIPEPTIDYL-PEPTIDASE IV-RELATED"/>
    <property type="match status" value="1"/>
</dbReference>
<feature type="domain" description="Peptidase S9 prolyl oligopeptidase catalytic" evidence="2">
    <location>
        <begin position="550"/>
        <end position="746"/>
    </location>
</feature>
<dbReference type="Proteomes" id="UP000199448">
    <property type="component" value="Unassembled WGS sequence"/>
</dbReference>
<evidence type="ECO:0000313" key="4">
    <source>
        <dbReference type="EMBL" id="SEE57373.1"/>
    </source>
</evidence>
<dbReference type="SUPFAM" id="SSF82171">
    <property type="entry name" value="DPP6 N-terminal domain-like"/>
    <property type="match status" value="1"/>
</dbReference>
<dbReference type="STRING" id="390640.SAMN04488034_101903"/>
<dbReference type="SUPFAM" id="SSF53474">
    <property type="entry name" value="alpha/beta-Hydrolases"/>
    <property type="match status" value="1"/>
</dbReference>
<dbReference type="GO" id="GO:0008239">
    <property type="term" value="F:dipeptidyl-peptidase activity"/>
    <property type="evidence" value="ECO:0007669"/>
    <property type="project" value="TreeGrafter"/>
</dbReference>
<reference evidence="4 5" key="1">
    <citation type="submission" date="2016-10" db="EMBL/GenBank/DDBJ databases">
        <authorList>
            <person name="de Groot N.N."/>
        </authorList>
    </citation>
    <scope>NUCLEOTIDE SEQUENCE [LARGE SCALE GENOMIC DNA]</scope>
    <source>
        <strain evidence="4 5">DSM 23553</strain>
    </source>
</reference>
<dbReference type="Gene3D" id="2.140.10.30">
    <property type="entry name" value="Dipeptidylpeptidase IV, N-terminal domain"/>
    <property type="match status" value="1"/>
</dbReference>
<feature type="domain" description="Dipeptidylpeptidase IV N-terminal" evidence="3">
    <location>
        <begin position="122"/>
        <end position="461"/>
    </location>
</feature>
<sequence>MKSLFFSRIFIKLGNQILFSFRMKYVFGLLSFFLTFSSLVSAQQKEITLEEIWNGTFRQERLESLQSLNNGKEYVVLNYDRQNRTSSIDVYSYKSGEKTRTFLSSADLEGIQYFQDFEFSGNESKIILATEVESIYRRSTRGIYYVYDVKNEELQKISEEKIQEPTLSPNGEKVAYVKDNNIFIKELSSEEVVQVTNDGEKNKIINGITDWVYEEEFSFVQAYQWSKTGEKIAFLKFDETEVPEFSMDIYGQDLYPSKSTFKYPKAGEKNSIVSLYMYDVAKNEISDVELGDYSDFYIPRIKWTNDPSVLSVQVLNRHQNVLDLIFVNAQNNEARVILNETDEAYVDVTDNLTFLEDNSFVWTSEKDGYNHIYLYDKNGKLLNQVTEGPWEVTSYYGFDPKSKKIFFQSTENGSINRDVFSINTNGKNKKQLTEKIGQNSADFSADYTYFINSYTSATTPYEFTLHLAKNGKLVRNIKDNKALLKQIAEYDFSPKEFSTIEVNGAELNMWMIKPSDFDETKEYPLFMAQYSGPGSQTVSNTFYGTNDYWYQLLANKGYIIVAVDPRGTGFKGADFKKVTQKELGKYEVEDVIAVAQKLGQREYIDAENIGIWGWSYGGFMSSNALLQGNDTFSMAIAVAPVTSWRFYDSIYTERYMTTPQENPSGYDENSPINHVEKLKGDYLLVHGTGDDNVHVQNSMRMIEALVQANKQFDWAIYPDKNHGIYGGNTRLHLYTLMTDFIEDHLKANSNN</sequence>
<protein>
    <submittedName>
        <fullName evidence="4">Dipeptidyl-peptidase-4</fullName>
    </submittedName>
</protein>
<dbReference type="AlphaFoldDB" id="A0A1H5JXX4"/>
<dbReference type="GO" id="GO:0008236">
    <property type="term" value="F:serine-type peptidase activity"/>
    <property type="evidence" value="ECO:0007669"/>
    <property type="project" value="InterPro"/>
</dbReference>
<evidence type="ECO:0000259" key="2">
    <source>
        <dbReference type="Pfam" id="PF00326"/>
    </source>
</evidence>
<keyword evidence="1" id="KW-0325">Glycoprotein</keyword>
<dbReference type="PANTHER" id="PTHR11731:SF193">
    <property type="entry name" value="DIPEPTIDYL PEPTIDASE 9"/>
    <property type="match status" value="1"/>
</dbReference>
<dbReference type="InterPro" id="IPR001375">
    <property type="entry name" value="Peptidase_S9_cat"/>
</dbReference>
<dbReference type="Gene3D" id="3.40.50.1820">
    <property type="entry name" value="alpha/beta hydrolase"/>
    <property type="match status" value="1"/>
</dbReference>
<proteinExistence type="predicted"/>
<organism evidence="4 5">
    <name type="scientific">Salinimicrobium catena</name>
    <dbReference type="NCBI Taxonomy" id="390640"/>
    <lineage>
        <taxon>Bacteria</taxon>
        <taxon>Pseudomonadati</taxon>
        <taxon>Bacteroidota</taxon>
        <taxon>Flavobacteriia</taxon>
        <taxon>Flavobacteriales</taxon>
        <taxon>Flavobacteriaceae</taxon>
        <taxon>Salinimicrobium</taxon>
    </lineage>
</organism>
<evidence type="ECO:0000256" key="1">
    <source>
        <dbReference type="ARBA" id="ARBA00023180"/>
    </source>
</evidence>
<dbReference type="InterPro" id="IPR050278">
    <property type="entry name" value="Serine_Prot_S9B/DPPIV"/>
</dbReference>
<dbReference type="FunFam" id="3.40.50.1820:FF:000003">
    <property type="entry name" value="Dipeptidyl peptidase 4"/>
    <property type="match status" value="1"/>
</dbReference>
<evidence type="ECO:0000313" key="5">
    <source>
        <dbReference type="Proteomes" id="UP000199448"/>
    </source>
</evidence>
<keyword evidence="5" id="KW-1185">Reference proteome</keyword>
<dbReference type="InterPro" id="IPR029058">
    <property type="entry name" value="AB_hydrolase_fold"/>
</dbReference>
<dbReference type="GO" id="GO:0006508">
    <property type="term" value="P:proteolysis"/>
    <property type="evidence" value="ECO:0007669"/>
    <property type="project" value="InterPro"/>
</dbReference>
<accession>A0A1H5JXX4</accession>
<gene>
    <name evidence="4" type="ORF">SAMN04488034_101903</name>
</gene>
<name>A0A1H5JXX4_9FLAO</name>
<dbReference type="InterPro" id="IPR002469">
    <property type="entry name" value="Peptidase_S9B_N"/>
</dbReference>
<dbReference type="Pfam" id="PF00930">
    <property type="entry name" value="DPPIV_N"/>
    <property type="match status" value="1"/>
</dbReference>